<dbReference type="Proteomes" id="UP000626109">
    <property type="component" value="Unassembled WGS sequence"/>
</dbReference>
<comment type="caution">
    <text evidence="1">The sequence shown here is derived from an EMBL/GenBank/DDBJ whole genome shotgun (WGS) entry which is preliminary data.</text>
</comment>
<name>A0A813JH70_POLGL</name>
<accession>A0A813JH70</accession>
<evidence type="ECO:0000313" key="2">
    <source>
        <dbReference type="Proteomes" id="UP000626109"/>
    </source>
</evidence>
<feature type="non-terminal residue" evidence="1">
    <location>
        <position position="247"/>
    </location>
</feature>
<evidence type="ECO:0000313" key="1">
    <source>
        <dbReference type="EMBL" id="CAE8678698.1"/>
    </source>
</evidence>
<dbReference type="AlphaFoldDB" id="A0A813JH70"/>
<organism evidence="1 2">
    <name type="scientific">Polarella glacialis</name>
    <name type="common">Dinoflagellate</name>
    <dbReference type="NCBI Taxonomy" id="89957"/>
    <lineage>
        <taxon>Eukaryota</taxon>
        <taxon>Sar</taxon>
        <taxon>Alveolata</taxon>
        <taxon>Dinophyceae</taxon>
        <taxon>Suessiales</taxon>
        <taxon>Suessiaceae</taxon>
        <taxon>Polarella</taxon>
    </lineage>
</organism>
<reference evidence="1" key="1">
    <citation type="submission" date="2021-02" db="EMBL/GenBank/DDBJ databases">
        <authorList>
            <person name="Dougan E. K."/>
            <person name="Rhodes N."/>
            <person name="Thang M."/>
            <person name="Chan C."/>
        </authorList>
    </citation>
    <scope>NUCLEOTIDE SEQUENCE</scope>
</reference>
<protein>
    <submittedName>
        <fullName evidence="1">Uncharacterized protein</fullName>
    </submittedName>
</protein>
<proteinExistence type="predicted"/>
<gene>
    <name evidence="1" type="ORF">PGLA2088_LOCUS20954</name>
</gene>
<dbReference type="EMBL" id="CAJNNW010025702">
    <property type="protein sequence ID" value="CAE8678698.1"/>
    <property type="molecule type" value="Genomic_DNA"/>
</dbReference>
<sequence>MSQDHLARCWNRLQVGAAVAAVYLASIWRDVDAQATYPSEFRLAWCMGSQCFDHSISAAHFQLRINGYYATNSRPPLREAFFIATLPPVYQRELLLGCPGMVVLAHLLLAEARLYTHVPSEAAELVARAQVMMELPEIVGVHATGVRNAWPFERALQQYESTARRFETDGRRPTSVDFVLPRCREDLSWLADSSMLEMLPTRTRIFVYEKCGVQEGLTANLSAILDPRVQVILAQLDDAVDPRTGLA</sequence>